<evidence type="ECO:0000313" key="1">
    <source>
        <dbReference type="EMBL" id="OJJ88654.1"/>
    </source>
</evidence>
<dbReference type="GeneID" id="34458351"/>
<reference evidence="2" key="1">
    <citation type="journal article" date="2017" name="Genome Biol.">
        <title>Comparative genomics reveals high biological diversity and specific adaptations in the industrially and medically important fungal genus Aspergillus.</title>
        <authorList>
            <person name="de Vries R.P."/>
            <person name="Riley R."/>
            <person name="Wiebenga A."/>
            <person name="Aguilar-Osorio G."/>
            <person name="Amillis S."/>
            <person name="Uchima C.A."/>
            <person name="Anderluh G."/>
            <person name="Asadollahi M."/>
            <person name="Askin M."/>
            <person name="Barry K."/>
            <person name="Battaglia E."/>
            <person name="Bayram O."/>
            <person name="Benocci T."/>
            <person name="Braus-Stromeyer S.A."/>
            <person name="Caldana C."/>
            <person name="Canovas D."/>
            <person name="Cerqueira G.C."/>
            <person name="Chen F."/>
            <person name="Chen W."/>
            <person name="Choi C."/>
            <person name="Clum A."/>
            <person name="Dos Santos R.A."/>
            <person name="Damasio A.R."/>
            <person name="Diallinas G."/>
            <person name="Emri T."/>
            <person name="Fekete E."/>
            <person name="Flipphi M."/>
            <person name="Freyberg S."/>
            <person name="Gallo A."/>
            <person name="Gournas C."/>
            <person name="Habgood R."/>
            <person name="Hainaut M."/>
            <person name="Harispe M.L."/>
            <person name="Henrissat B."/>
            <person name="Hilden K.S."/>
            <person name="Hope R."/>
            <person name="Hossain A."/>
            <person name="Karabika E."/>
            <person name="Karaffa L."/>
            <person name="Karanyi Z."/>
            <person name="Krasevec N."/>
            <person name="Kuo A."/>
            <person name="Kusch H."/>
            <person name="LaButti K."/>
            <person name="Lagendijk E.L."/>
            <person name="Lapidus A."/>
            <person name="Levasseur A."/>
            <person name="Lindquist E."/>
            <person name="Lipzen A."/>
            <person name="Logrieco A.F."/>
            <person name="MacCabe A."/>
            <person name="Maekelae M.R."/>
            <person name="Malavazi I."/>
            <person name="Melin P."/>
            <person name="Meyer V."/>
            <person name="Mielnichuk N."/>
            <person name="Miskei M."/>
            <person name="Molnar A.P."/>
            <person name="Mule G."/>
            <person name="Ngan C.Y."/>
            <person name="Orejas M."/>
            <person name="Orosz E."/>
            <person name="Ouedraogo J.P."/>
            <person name="Overkamp K.M."/>
            <person name="Park H.-S."/>
            <person name="Perrone G."/>
            <person name="Piumi F."/>
            <person name="Punt P.J."/>
            <person name="Ram A.F."/>
            <person name="Ramon A."/>
            <person name="Rauscher S."/>
            <person name="Record E."/>
            <person name="Riano-Pachon D.M."/>
            <person name="Robert V."/>
            <person name="Roehrig J."/>
            <person name="Ruller R."/>
            <person name="Salamov A."/>
            <person name="Salih N.S."/>
            <person name="Samson R.A."/>
            <person name="Sandor E."/>
            <person name="Sanguinetti M."/>
            <person name="Schuetze T."/>
            <person name="Sepcic K."/>
            <person name="Shelest E."/>
            <person name="Sherlock G."/>
            <person name="Sophianopoulou V."/>
            <person name="Squina F.M."/>
            <person name="Sun H."/>
            <person name="Susca A."/>
            <person name="Todd R.B."/>
            <person name="Tsang A."/>
            <person name="Unkles S.E."/>
            <person name="van de Wiele N."/>
            <person name="van Rossen-Uffink D."/>
            <person name="Oliveira J.V."/>
            <person name="Vesth T.C."/>
            <person name="Visser J."/>
            <person name="Yu J.-H."/>
            <person name="Zhou M."/>
            <person name="Andersen M.R."/>
            <person name="Archer D.B."/>
            <person name="Baker S.E."/>
            <person name="Benoit I."/>
            <person name="Brakhage A.A."/>
            <person name="Braus G.H."/>
            <person name="Fischer R."/>
            <person name="Frisvad J.C."/>
            <person name="Goldman G.H."/>
            <person name="Houbraken J."/>
            <person name="Oakley B."/>
            <person name="Pocsi I."/>
            <person name="Scazzocchio C."/>
            <person name="Seiboth B."/>
            <person name="vanKuyk P.A."/>
            <person name="Wortman J."/>
            <person name="Dyer P.S."/>
            <person name="Grigoriev I.V."/>
        </authorList>
    </citation>
    <scope>NUCLEOTIDE SEQUENCE [LARGE SCALE GENOMIC DNA]</scope>
    <source>
        <strain evidence="2">CBS 516.65</strain>
    </source>
</reference>
<proteinExistence type="predicted"/>
<dbReference type="AlphaFoldDB" id="A0A1L9VXL0"/>
<organism evidence="1 2">
    <name type="scientific">Aspergillus glaucus CBS 516.65</name>
    <dbReference type="NCBI Taxonomy" id="1160497"/>
    <lineage>
        <taxon>Eukaryota</taxon>
        <taxon>Fungi</taxon>
        <taxon>Dikarya</taxon>
        <taxon>Ascomycota</taxon>
        <taxon>Pezizomycotina</taxon>
        <taxon>Eurotiomycetes</taxon>
        <taxon>Eurotiomycetidae</taxon>
        <taxon>Eurotiales</taxon>
        <taxon>Aspergillaceae</taxon>
        <taxon>Aspergillus</taxon>
        <taxon>Aspergillus subgen. Aspergillus</taxon>
    </lineage>
</organism>
<keyword evidence="2" id="KW-1185">Reference proteome</keyword>
<protein>
    <submittedName>
        <fullName evidence="1">Uncharacterized protein</fullName>
    </submittedName>
</protein>
<dbReference type="EMBL" id="KV878889">
    <property type="protein sequence ID" value="OJJ88654.1"/>
    <property type="molecule type" value="Genomic_DNA"/>
</dbReference>
<dbReference type="Proteomes" id="UP000184300">
    <property type="component" value="Unassembled WGS sequence"/>
</dbReference>
<sequence length="150" mass="16314">MAGSGLVVRWGLSAGRDIFLDSVVLFLSSFLAACLAGQFPTVAGCGPPQVPHLAGVCLQAVPGLTGQSTTRQTCSVPSWGPMHIKQHGRWSPQALKLQWPSWQHLGQTVFTPVSQYCSVLYWDPPKRIPLIRSLRDSSSEPTVMTIVEPF</sequence>
<name>A0A1L9VXL0_ASPGL</name>
<dbReference type="RefSeq" id="XP_022405330.1">
    <property type="nucleotide sequence ID" value="XM_022542090.1"/>
</dbReference>
<evidence type="ECO:0000313" key="2">
    <source>
        <dbReference type="Proteomes" id="UP000184300"/>
    </source>
</evidence>
<accession>A0A1L9VXL0</accession>
<dbReference type="VEuPathDB" id="FungiDB:ASPGLDRAFT_1499844"/>
<gene>
    <name evidence="1" type="ORF">ASPGLDRAFT_1499844</name>
</gene>